<evidence type="ECO:0000313" key="4">
    <source>
        <dbReference type="Proteomes" id="UP001158986"/>
    </source>
</evidence>
<dbReference type="EMBL" id="CAKLCB010000007">
    <property type="protein sequence ID" value="CAH0513262.1"/>
    <property type="molecule type" value="Genomic_DNA"/>
</dbReference>
<feature type="compositionally biased region" description="Polar residues" evidence="1">
    <location>
        <begin position="743"/>
        <end position="754"/>
    </location>
</feature>
<feature type="region of interest" description="Disordered" evidence="1">
    <location>
        <begin position="208"/>
        <end position="228"/>
    </location>
</feature>
<dbReference type="Gene3D" id="2.60.120.920">
    <property type="match status" value="1"/>
</dbReference>
<feature type="region of interest" description="Disordered" evidence="1">
    <location>
        <begin position="743"/>
        <end position="787"/>
    </location>
</feature>
<sequence>MGFDPRCVAFEGRLHADYCTAEYVGRASHQLDAACFRSIHSVSLNGRCKMLRVYYYETQIMATLRPGHSIPGLHNIPVSTRRGAVQDPETGSSTIPPQTHEEHNETVSSTRRESVEIPVHFNLNLTSTTRESMPLRRNRSLAPRGNERKQFNHKIAVGFLVDDVEQKVGALESISTSFTRFSRSSGYLEAQMSRQAVKQLMQRFLPHVAAQDESREENQEKKSGEKQEKVTFPAILHEDLGERVNSIAYVGNTGRVVSNGREFLQCERYGEGDVVGCGVLLDTNTFFFTLNGKLMGLLPARDVYDMDHFGQVENVAQEESDEDDWESGEEENDKDSGRANKGAMDQLDTEHNGNMEEINGRYEDEKVLFPSVSLHGVGECVRAVFEPDDFQFDLLGFEQQIQKERQQALLAEREKHNDNGHSCSYEQLLCKDEAATNEFVRNFFLHYGYESAYKAFESTVGSSNRQRLTSNDMEIDYANEGKPIAVIHDVSSANDTENEDKVYGRDPQLSLQPSVKQMRESLSLRHEMREHIRSFRTAQVLEMLEQHVPALMTIEMGHYSRRVRKLILYCRILCVIDILIHDGEGKASALSASLVNGAPRSLDASNQEKVGCNRWNAESAIAFARQVFGSSVEITANGKRKRLGFSNGTHAKRADRHEVALAMSLLLYNQRESIPETSRAQKFLTCEFRESVADELNNLLLMGDDYAKMEPRISALETFMTDLDSLQKECVHQGCRVYPESVEATSNGKPTITSRRWRTSVSSSSDDSSSIQTEQDDRFDDDDNDDE</sequence>
<feature type="compositionally biased region" description="Acidic residues" evidence="1">
    <location>
        <begin position="316"/>
        <end position="333"/>
    </location>
</feature>
<dbReference type="InterPro" id="IPR006594">
    <property type="entry name" value="LisH"/>
</dbReference>
<dbReference type="InterPro" id="IPR043136">
    <property type="entry name" value="B30.2/SPRY_sf"/>
</dbReference>
<dbReference type="PANTHER" id="PTHR12864">
    <property type="entry name" value="RAN BINDING PROTEIN 9-RELATED"/>
    <property type="match status" value="1"/>
</dbReference>
<dbReference type="InterPro" id="IPR003877">
    <property type="entry name" value="SPRY_dom"/>
</dbReference>
<gene>
    <name evidence="3" type="ORF">PBS001_LOCUS79</name>
</gene>
<dbReference type="Pfam" id="PF00622">
    <property type="entry name" value="SPRY"/>
    <property type="match status" value="1"/>
</dbReference>
<feature type="compositionally biased region" description="Acidic residues" evidence="1">
    <location>
        <begin position="777"/>
        <end position="787"/>
    </location>
</feature>
<feature type="domain" description="SPRY" evidence="2">
    <location>
        <begin position="237"/>
        <end position="296"/>
    </location>
</feature>
<dbReference type="InterPro" id="IPR050618">
    <property type="entry name" value="Ubq-SigPath_Reg"/>
</dbReference>
<comment type="caution">
    <text evidence="3">The sequence shown here is derived from an EMBL/GenBank/DDBJ whole genome shotgun (WGS) entry which is preliminary data.</text>
</comment>
<feature type="region of interest" description="Disordered" evidence="1">
    <location>
        <begin position="315"/>
        <end position="353"/>
    </location>
</feature>
<evidence type="ECO:0000259" key="2">
    <source>
        <dbReference type="Pfam" id="PF00622"/>
    </source>
</evidence>
<feature type="compositionally biased region" description="Low complexity" evidence="1">
    <location>
        <begin position="760"/>
        <end position="770"/>
    </location>
</feature>
<evidence type="ECO:0000256" key="1">
    <source>
        <dbReference type="SAM" id="MobiDB-lite"/>
    </source>
</evidence>
<name>A0ABN8CJM6_9STRA</name>
<protein>
    <recommendedName>
        <fullName evidence="2">SPRY domain-containing protein</fullName>
    </recommendedName>
</protein>
<feature type="compositionally biased region" description="Basic and acidic residues" evidence="1">
    <location>
        <begin position="210"/>
        <end position="228"/>
    </location>
</feature>
<keyword evidence="4" id="KW-1185">Reference proteome</keyword>
<proteinExistence type="predicted"/>
<organism evidence="3 4">
    <name type="scientific">Peronospora belbahrii</name>
    <dbReference type="NCBI Taxonomy" id="622444"/>
    <lineage>
        <taxon>Eukaryota</taxon>
        <taxon>Sar</taxon>
        <taxon>Stramenopiles</taxon>
        <taxon>Oomycota</taxon>
        <taxon>Peronosporomycetes</taxon>
        <taxon>Peronosporales</taxon>
        <taxon>Peronosporaceae</taxon>
        <taxon>Peronospora</taxon>
    </lineage>
</organism>
<accession>A0ABN8CJM6</accession>
<dbReference type="Proteomes" id="UP001158986">
    <property type="component" value="Unassembled WGS sequence"/>
</dbReference>
<dbReference type="PROSITE" id="PS50896">
    <property type="entry name" value="LISH"/>
    <property type="match status" value="1"/>
</dbReference>
<evidence type="ECO:0000313" key="3">
    <source>
        <dbReference type="EMBL" id="CAH0513262.1"/>
    </source>
</evidence>
<feature type="compositionally biased region" description="Basic and acidic residues" evidence="1">
    <location>
        <begin position="99"/>
        <end position="112"/>
    </location>
</feature>
<reference evidence="3 4" key="1">
    <citation type="submission" date="2021-11" db="EMBL/GenBank/DDBJ databases">
        <authorList>
            <person name="Islam A."/>
            <person name="Islam S."/>
            <person name="Flora M.S."/>
            <person name="Rahman M."/>
            <person name="Ziaur R.M."/>
            <person name="Epstein J.H."/>
            <person name="Hassan M."/>
            <person name="Klassen M."/>
            <person name="Woodard K."/>
            <person name="Webb A."/>
            <person name="Webby R.J."/>
            <person name="El Zowalaty M.E."/>
        </authorList>
    </citation>
    <scope>NUCLEOTIDE SEQUENCE [LARGE SCALE GENOMIC DNA]</scope>
    <source>
        <strain evidence="3">Pbs1</strain>
    </source>
</reference>
<feature type="region of interest" description="Disordered" evidence="1">
    <location>
        <begin position="83"/>
        <end position="112"/>
    </location>
</feature>